<keyword evidence="4" id="KW-0812">Transmembrane</keyword>
<dbReference type="GO" id="GO:0001682">
    <property type="term" value="P:tRNA 5'-leader removal"/>
    <property type="evidence" value="ECO:0007669"/>
    <property type="project" value="InterPro"/>
</dbReference>
<evidence type="ECO:0000256" key="3">
    <source>
        <dbReference type="SAM" id="MobiDB-lite"/>
    </source>
</evidence>
<dbReference type="InterPro" id="IPR002759">
    <property type="entry name" value="Pop5/Rpp14/Rnp2-like"/>
</dbReference>
<dbReference type="SUPFAM" id="SSF160350">
    <property type="entry name" value="Rnp2-like"/>
    <property type="match status" value="1"/>
</dbReference>
<comment type="similarity">
    <text evidence="1">Belongs to the eukaryotic/archaeal RNase P protein component 2 family.</text>
</comment>
<feature type="region of interest" description="Disordered" evidence="3">
    <location>
        <begin position="79"/>
        <end position="142"/>
    </location>
</feature>
<feature type="transmembrane region" description="Helical" evidence="4">
    <location>
        <begin position="171"/>
        <end position="190"/>
    </location>
</feature>
<proteinExistence type="inferred from homology"/>
<evidence type="ECO:0000256" key="1">
    <source>
        <dbReference type="ARBA" id="ARBA00010800"/>
    </source>
</evidence>
<dbReference type="WBParaSite" id="Gr19_v10_g4396.t2">
    <property type="protein sequence ID" value="Gr19_v10_g4396.t2"/>
    <property type="gene ID" value="Gr19_v10_g4396"/>
</dbReference>
<dbReference type="Pfam" id="PF01900">
    <property type="entry name" value="RNase_P_Rpp14"/>
    <property type="match status" value="1"/>
</dbReference>
<keyword evidence="4" id="KW-0472">Membrane</keyword>
<dbReference type="PANTHER" id="PTHR48414:SF1">
    <property type="entry name" value="POP5 HOMOLOG, RIBONUCLEASE P_MRP SUBUNIT"/>
    <property type="match status" value="1"/>
</dbReference>
<dbReference type="GO" id="GO:0030677">
    <property type="term" value="C:ribonuclease P complex"/>
    <property type="evidence" value="ECO:0007669"/>
    <property type="project" value="InterPro"/>
</dbReference>
<keyword evidence="2" id="KW-0819">tRNA processing</keyword>
<dbReference type="InterPro" id="IPR038085">
    <property type="entry name" value="Rnp2-like_sf"/>
</dbReference>
<feature type="compositionally biased region" description="Basic residues" evidence="3">
    <location>
        <begin position="86"/>
        <end position="95"/>
    </location>
</feature>
<keyword evidence="4" id="KW-1133">Transmembrane helix</keyword>
<evidence type="ECO:0000256" key="4">
    <source>
        <dbReference type="SAM" id="Phobius"/>
    </source>
</evidence>
<dbReference type="Gene3D" id="3.30.70.3250">
    <property type="entry name" value="Ribonuclease P, Pop5 subunit"/>
    <property type="match status" value="1"/>
</dbReference>
<protein>
    <submittedName>
        <fullName evidence="6">Uncharacterized protein</fullName>
    </submittedName>
</protein>
<accession>A0A914HWF8</accession>
<dbReference type="PANTHER" id="PTHR48414">
    <property type="entry name" value="POP5 HOMOLOG, RIBONUCLEASE P_MRP SUBUNIT"/>
    <property type="match status" value="1"/>
</dbReference>
<name>A0A914HWF8_GLORO</name>
<evidence type="ECO:0000313" key="5">
    <source>
        <dbReference type="Proteomes" id="UP000887572"/>
    </source>
</evidence>
<dbReference type="Proteomes" id="UP000887572">
    <property type="component" value="Unplaced"/>
</dbReference>
<evidence type="ECO:0000256" key="2">
    <source>
        <dbReference type="ARBA" id="ARBA00022694"/>
    </source>
</evidence>
<dbReference type="AlphaFoldDB" id="A0A914HWF8"/>
<evidence type="ECO:0000313" key="6">
    <source>
        <dbReference type="WBParaSite" id="Gr19_v10_g4396.t2"/>
    </source>
</evidence>
<reference evidence="6" key="1">
    <citation type="submission" date="2022-11" db="UniProtKB">
        <authorList>
            <consortium name="WormBaseParasite"/>
        </authorList>
    </citation>
    <scope>IDENTIFICATION</scope>
</reference>
<keyword evidence="5" id="KW-1185">Reference proteome</keyword>
<feature type="compositionally biased region" description="Low complexity" evidence="3">
    <location>
        <begin position="96"/>
        <end position="106"/>
    </location>
</feature>
<organism evidence="5 6">
    <name type="scientific">Globodera rostochiensis</name>
    <name type="common">Golden nematode worm</name>
    <name type="synonym">Heterodera rostochiensis</name>
    <dbReference type="NCBI Taxonomy" id="31243"/>
    <lineage>
        <taxon>Eukaryota</taxon>
        <taxon>Metazoa</taxon>
        <taxon>Ecdysozoa</taxon>
        <taxon>Nematoda</taxon>
        <taxon>Chromadorea</taxon>
        <taxon>Rhabditida</taxon>
        <taxon>Tylenchina</taxon>
        <taxon>Tylenchomorpha</taxon>
        <taxon>Tylenchoidea</taxon>
        <taxon>Heteroderidae</taxon>
        <taxon>Heteroderinae</taxon>
        <taxon>Globodera</taxon>
    </lineage>
</organism>
<sequence>MIGLSHRRRRENFGASKLPDLERVAAKLSPDVLVDRKVSGANLAAAASSSSSSPYDDDFVASVPNLEEEQHKLVVEVEEDAEQQQQHHHHHHARPGQHQQQHHQQQCRPGNSSPQSLQMGGSDEGNNARQSRSVGADSSERGPKTAKFLSFLEQFTLSTMFRIFGRFVGTYPFAFLISSLILASLSVGMYKLELRDRVRDGNFLALPVKVHDRATKTVVLRISANECHFITSALPFVLSVDRTRCVLHLLLEASSMRTIEKALIKRNVSSLYAQLKAAKTKGDRQFIQEAIRSVTGFRVAHIRI</sequence>
<feature type="compositionally biased region" description="Polar residues" evidence="3">
    <location>
        <begin position="107"/>
        <end position="133"/>
    </location>
</feature>